<name>A0ABD5LD03_PROST</name>
<dbReference type="PANTHER" id="PTHR12526">
    <property type="entry name" value="GLYCOSYLTRANSFERASE"/>
    <property type="match status" value="1"/>
</dbReference>
<keyword evidence="3" id="KW-0808">Transferase</keyword>
<dbReference type="AlphaFoldDB" id="A0ABD5LD03"/>
<dbReference type="Gene3D" id="3.40.50.2000">
    <property type="entry name" value="Glycogen Phosphorylase B"/>
    <property type="match status" value="2"/>
</dbReference>
<sequence length="367" mass="40436">MKIVLLSAASSIHTVRWANGLDSIGHEVHVISQHPAIDSFNPTVKVHLLPYRGALGYFTSVLSVRALLNKINPHIVNAHYASGYATTARLAGYHPWLLSVWGSDIYDFPNKTYIHKWLVQKNLRAADHVASTSYCMADETRKLVPELNDISITPFGVNLNDYSNLPPLSSKQEGKLVIGTVKTMKPKYGIDTLIEAYSILTKRFQNNPELILPRLELRLVGGGEQTKQLQLLAANLGISDSVKFIGQVPHSCVPQELAKLDIYVALSRLDSESFGVAIVEASASARPVIVSDAGGLPEVTVNGETGIIVPRDDPEAAADALEKLILNPELRHSMGINGRLHVSKYYSWDQCISTMLDTYKKTIQNYK</sequence>
<proteinExistence type="predicted"/>
<protein>
    <submittedName>
        <fullName evidence="3">Glycosyltransferase</fullName>
        <ecNumber evidence="3">2.4.-.-</ecNumber>
    </submittedName>
</protein>
<dbReference type="EMBL" id="JAGSRH010000023">
    <property type="protein sequence ID" value="MER5078172.1"/>
    <property type="molecule type" value="Genomic_DNA"/>
</dbReference>
<evidence type="ECO:0000313" key="4">
    <source>
        <dbReference type="Proteomes" id="UP001495779"/>
    </source>
</evidence>
<dbReference type="EC" id="2.4.-.-" evidence="3"/>
<feature type="domain" description="Glycosyl transferase family 1" evidence="1">
    <location>
        <begin position="170"/>
        <end position="339"/>
    </location>
</feature>
<dbReference type="Proteomes" id="UP001495779">
    <property type="component" value="Unassembled WGS sequence"/>
</dbReference>
<dbReference type="PANTHER" id="PTHR12526:SF638">
    <property type="entry name" value="SPORE COAT PROTEIN SA"/>
    <property type="match status" value="1"/>
</dbReference>
<dbReference type="InterPro" id="IPR028098">
    <property type="entry name" value="Glyco_trans_4-like_N"/>
</dbReference>
<accession>A0ABD5LD03</accession>
<evidence type="ECO:0000259" key="2">
    <source>
        <dbReference type="Pfam" id="PF13477"/>
    </source>
</evidence>
<dbReference type="RefSeq" id="WP_163863367.1">
    <property type="nucleotide sequence ID" value="NZ_CP095443.1"/>
</dbReference>
<organism evidence="3 4">
    <name type="scientific">Providencia stuartii</name>
    <dbReference type="NCBI Taxonomy" id="588"/>
    <lineage>
        <taxon>Bacteria</taxon>
        <taxon>Pseudomonadati</taxon>
        <taxon>Pseudomonadota</taxon>
        <taxon>Gammaproteobacteria</taxon>
        <taxon>Enterobacterales</taxon>
        <taxon>Morganellaceae</taxon>
        <taxon>Providencia</taxon>
    </lineage>
</organism>
<feature type="domain" description="Glycosyltransferase subfamily 4-like N-terminal" evidence="2">
    <location>
        <begin position="2"/>
        <end position="133"/>
    </location>
</feature>
<dbReference type="GO" id="GO:0016757">
    <property type="term" value="F:glycosyltransferase activity"/>
    <property type="evidence" value="ECO:0007669"/>
    <property type="project" value="UniProtKB-KW"/>
</dbReference>
<comment type="caution">
    <text evidence="3">The sequence shown here is derived from an EMBL/GenBank/DDBJ whole genome shotgun (WGS) entry which is preliminary data.</text>
</comment>
<evidence type="ECO:0000259" key="1">
    <source>
        <dbReference type="Pfam" id="PF00534"/>
    </source>
</evidence>
<dbReference type="Pfam" id="PF00534">
    <property type="entry name" value="Glycos_transf_1"/>
    <property type="match status" value="1"/>
</dbReference>
<dbReference type="Pfam" id="PF13477">
    <property type="entry name" value="Glyco_trans_4_2"/>
    <property type="match status" value="1"/>
</dbReference>
<dbReference type="InterPro" id="IPR001296">
    <property type="entry name" value="Glyco_trans_1"/>
</dbReference>
<dbReference type="SUPFAM" id="SSF53756">
    <property type="entry name" value="UDP-Glycosyltransferase/glycogen phosphorylase"/>
    <property type="match status" value="1"/>
</dbReference>
<evidence type="ECO:0000313" key="3">
    <source>
        <dbReference type="EMBL" id="MER5078172.1"/>
    </source>
</evidence>
<dbReference type="GO" id="GO:1901135">
    <property type="term" value="P:carbohydrate derivative metabolic process"/>
    <property type="evidence" value="ECO:0007669"/>
    <property type="project" value="UniProtKB-ARBA"/>
</dbReference>
<gene>
    <name evidence="3" type="ORF">KDV35_15085</name>
</gene>
<reference evidence="3 4" key="1">
    <citation type="submission" date="2021-04" db="EMBL/GenBank/DDBJ databases">
        <title>Determining the burden of carbapenem-resistant Enterobacterales from a tertiary public heath setting in Bangladesh: a clinical, epidemiological, and molecular study.</title>
        <authorList>
            <person name="Farzana R."/>
            <person name="Walsh T.R."/>
        </authorList>
    </citation>
    <scope>NUCLEOTIDE SEQUENCE [LARGE SCALE GENOMIC DNA]</scope>
    <source>
        <strain evidence="4">dmpro_s316</strain>
    </source>
</reference>
<keyword evidence="3" id="KW-0328">Glycosyltransferase</keyword>